<comment type="caution">
    <text evidence="1">The sequence shown here is derived from an EMBL/GenBank/DDBJ whole genome shotgun (WGS) entry which is preliminary data.</text>
</comment>
<name>A0A840S3F7_9BURK</name>
<dbReference type="SUPFAM" id="SSF53822">
    <property type="entry name" value="Periplasmic binding protein-like I"/>
    <property type="match status" value="1"/>
</dbReference>
<dbReference type="Gene3D" id="3.40.50.2300">
    <property type="match status" value="1"/>
</dbReference>
<organism evidence="1 2">
    <name type="scientific">Inhella inkyongensis</name>
    <dbReference type="NCBI Taxonomy" id="392593"/>
    <lineage>
        <taxon>Bacteria</taxon>
        <taxon>Pseudomonadati</taxon>
        <taxon>Pseudomonadota</taxon>
        <taxon>Betaproteobacteria</taxon>
        <taxon>Burkholderiales</taxon>
        <taxon>Sphaerotilaceae</taxon>
        <taxon>Inhella</taxon>
    </lineage>
</organism>
<proteinExistence type="predicted"/>
<gene>
    <name evidence="1" type="ORF">HNQ51_000393</name>
</gene>
<accession>A0A840S3F7</accession>
<keyword evidence="2" id="KW-1185">Reference proteome</keyword>
<reference evidence="1 2" key="1">
    <citation type="submission" date="2020-08" db="EMBL/GenBank/DDBJ databases">
        <title>Genomic Encyclopedia of Type Strains, Phase IV (KMG-IV): sequencing the most valuable type-strain genomes for metagenomic binning, comparative biology and taxonomic classification.</title>
        <authorList>
            <person name="Goeker M."/>
        </authorList>
    </citation>
    <scope>NUCLEOTIDE SEQUENCE [LARGE SCALE GENOMIC DNA]</scope>
    <source>
        <strain evidence="1 2">DSM 23958</strain>
    </source>
</reference>
<keyword evidence="1" id="KW-0813">Transport</keyword>
<dbReference type="EMBL" id="JACHHO010000001">
    <property type="protein sequence ID" value="MBB5203100.1"/>
    <property type="molecule type" value="Genomic_DNA"/>
</dbReference>
<evidence type="ECO:0000313" key="1">
    <source>
        <dbReference type="EMBL" id="MBB5203100.1"/>
    </source>
</evidence>
<sequence>MLAIAGDRSTPVSIARNEGMRRAVSEAEDAVLEQVLFADWRRELARERMAHRLQSGPAPQLVWAGSD</sequence>
<dbReference type="InterPro" id="IPR028082">
    <property type="entry name" value="Peripla_BP_I"/>
</dbReference>
<dbReference type="RefSeq" id="WP_138857820.1">
    <property type="nucleotide sequence ID" value="NZ_CP040709.1"/>
</dbReference>
<dbReference type="Proteomes" id="UP000554837">
    <property type="component" value="Unassembled WGS sequence"/>
</dbReference>
<keyword evidence="1" id="KW-0762">Sugar transport</keyword>
<dbReference type="AlphaFoldDB" id="A0A840S3F7"/>
<protein>
    <submittedName>
        <fullName evidence="1">ABC-type sugar transport system substrate-binding protein</fullName>
    </submittedName>
</protein>
<evidence type="ECO:0000313" key="2">
    <source>
        <dbReference type="Proteomes" id="UP000554837"/>
    </source>
</evidence>